<dbReference type="Proteomes" id="UP000807115">
    <property type="component" value="Chromosome 6"/>
</dbReference>
<sequence>MRGVTHAAPTGSAPCPLRGRLVMDGLLIFVFYLSLPIRGGRDHSLISNC</sequence>
<dbReference type="EMBL" id="CM027685">
    <property type="protein sequence ID" value="KAG0528049.1"/>
    <property type="molecule type" value="Genomic_DNA"/>
</dbReference>
<name>A0A921QUQ2_SORBI</name>
<proteinExistence type="predicted"/>
<organism evidence="1 2">
    <name type="scientific">Sorghum bicolor</name>
    <name type="common">Sorghum</name>
    <name type="synonym">Sorghum vulgare</name>
    <dbReference type="NCBI Taxonomy" id="4558"/>
    <lineage>
        <taxon>Eukaryota</taxon>
        <taxon>Viridiplantae</taxon>
        <taxon>Streptophyta</taxon>
        <taxon>Embryophyta</taxon>
        <taxon>Tracheophyta</taxon>
        <taxon>Spermatophyta</taxon>
        <taxon>Magnoliopsida</taxon>
        <taxon>Liliopsida</taxon>
        <taxon>Poales</taxon>
        <taxon>Poaceae</taxon>
        <taxon>PACMAD clade</taxon>
        <taxon>Panicoideae</taxon>
        <taxon>Andropogonodae</taxon>
        <taxon>Andropogoneae</taxon>
        <taxon>Sorghinae</taxon>
        <taxon>Sorghum</taxon>
    </lineage>
</organism>
<evidence type="ECO:0000313" key="2">
    <source>
        <dbReference type="Proteomes" id="UP000807115"/>
    </source>
</evidence>
<dbReference type="AlphaFoldDB" id="A0A921QUQ2"/>
<reference evidence="1" key="1">
    <citation type="journal article" date="2019" name="BMC Genomics">
        <title>A new reference genome for Sorghum bicolor reveals high levels of sequence similarity between sweet and grain genotypes: implications for the genetics of sugar metabolism.</title>
        <authorList>
            <person name="Cooper E.A."/>
            <person name="Brenton Z.W."/>
            <person name="Flinn B.S."/>
            <person name="Jenkins J."/>
            <person name="Shu S."/>
            <person name="Flowers D."/>
            <person name="Luo F."/>
            <person name="Wang Y."/>
            <person name="Xia P."/>
            <person name="Barry K."/>
            <person name="Daum C."/>
            <person name="Lipzen A."/>
            <person name="Yoshinaga Y."/>
            <person name="Schmutz J."/>
            <person name="Saski C."/>
            <person name="Vermerris W."/>
            <person name="Kresovich S."/>
        </authorList>
    </citation>
    <scope>NUCLEOTIDE SEQUENCE</scope>
</reference>
<reference evidence="1" key="2">
    <citation type="submission" date="2020-10" db="EMBL/GenBank/DDBJ databases">
        <authorList>
            <person name="Cooper E.A."/>
            <person name="Brenton Z.W."/>
            <person name="Flinn B.S."/>
            <person name="Jenkins J."/>
            <person name="Shu S."/>
            <person name="Flowers D."/>
            <person name="Luo F."/>
            <person name="Wang Y."/>
            <person name="Xia P."/>
            <person name="Barry K."/>
            <person name="Daum C."/>
            <person name="Lipzen A."/>
            <person name="Yoshinaga Y."/>
            <person name="Schmutz J."/>
            <person name="Saski C."/>
            <person name="Vermerris W."/>
            <person name="Kresovich S."/>
        </authorList>
    </citation>
    <scope>NUCLEOTIDE SEQUENCE</scope>
</reference>
<accession>A0A921QUQ2</accession>
<evidence type="ECO:0000313" key="1">
    <source>
        <dbReference type="EMBL" id="KAG0528049.1"/>
    </source>
</evidence>
<gene>
    <name evidence="1" type="ORF">BDA96_06G285200</name>
</gene>
<protein>
    <submittedName>
        <fullName evidence="1">Uncharacterized protein</fullName>
    </submittedName>
</protein>
<comment type="caution">
    <text evidence="1">The sequence shown here is derived from an EMBL/GenBank/DDBJ whole genome shotgun (WGS) entry which is preliminary data.</text>
</comment>